<dbReference type="AlphaFoldDB" id="A0A517RJL9"/>
<evidence type="ECO:0000313" key="1">
    <source>
        <dbReference type="EMBL" id="QDT44056.1"/>
    </source>
</evidence>
<dbReference type="KEGG" id="gaz:Pan241w_41610"/>
<name>A0A517RJL9_9PLAN</name>
<gene>
    <name evidence="1" type="ORF">Pan241w_41610</name>
</gene>
<keyword evidence="2" id="KW-1185">Reference proteome</keyword>
<protein>
    <submittedName>
        <fullName evidence="1">Uncharacterized protein</fullName>
    </submittedName>
</protein>
<sequence length="78" mass="8428">MIEVGEPVVVQVLVSSKNTGRLSVLLSGIFAIIETEHHLPGTRNRHEIQTGICPTNGNAKGRWAQVGRSDVHSSLVQT</sequence>
<organism evidence="1 2">
    <name type="scientific">Gimesia alba</name>
    <dbReference type="NCBI Taxonomy" id="2527973"/>
    <lineage>
        <taxon>Bacteria</taxon>
        <taxon>Pseudomonadati</taxon>
        <taxon>Planctomycetota</taxon>
        <taxon>Planctomycetia</taxon>
        <taxon>Planctomycetales</taxon>
        <taxon>Planctomycetaceae</taxon>
        <taxon>Gimesia</taxon>
    </lineage>
</organism>
<dbReference type="Proteomes" id="UP000317171">
    <property type="component" value="Chromosome"/>
</dbReference>
<dbReference type="EMBL" id="CP036269">
    <property type="protein sequence ID" value="QDT44056.1"/>
    <property type="molecule type" value="Genomic_DNA"/>
</dbReference>
<reference evidence="1 2" key="1">
    <citation type="submission" date="2019-02" db="EMBL/GenBank/DDBJ databases">
        <title>Deep-cultivation of Planctomycetes and their phenomic and genomic characterization uncovers novel biology.</title>
        <authorList>
            <person name="Wiegand S."/>
            <person name="Jogler M."/>
            <person name="Boedeker C."/>
            <person name="Pinto D."/>
            <person name="Vollmers J."/>
            <person name="Rivas-Marin E."/>
            <person name="Kohn T."/>
            <person name="Peeters S.H."/>
            <person name="Heuer A."/>
            <person name="Rast P."/>
            <person name="Oberbeckmann S."/>
            <person name="Bunk B."/>
            <person name="Jeske O."/>
            <person name="Meyerdierks A."/>
            <person name="Storesund J.E."/>
            <person name="Kallscheuer N."/>
            <person name="Luecker S."/>
            <person name="Lage O.M."/>
            <person name="Pohl T."/>
            <person name="Merkel B.J."/>
            <person name="Hornburger P."/>
            <person name="Mueller R.-W."/>
            <person name="Bruemmer F."/>
            <person name="Labrenz M."/>
            <person name="Spormann A.M."/>
            <person name="Op den Camp H."/>
            <person name="Overmann J."/>
            <person name="Amann R."/>
            <person name="Jetten M.S.M."/>
            <person name="Mascher T."/>
            <person name="Medema M.H."/>
            <person name="Devos D.P."/>
            <person name="Kaster A.-K."/>
            <person name="Ovreas L."/>
            <person name="Rohde M."/>
            <person name="Galperin M.Y."/>
            <person name="Jogler C."/>
        </authorList>
    </citation>
    <scope>NUCLEOTIDE SEQUENCE [LARGE SCALE GENOMIC DNA]</scope>
    <source>
        <strain evidence="1 2">Pan241w</strain>
    </source>
</reference>
<evidence type="ECO:0000313" key="2">
    <source>
        <dbReference type="Proteomes" id="UP000317171"/>
    </source>
</evidence>
<proteinExistence type="predicted"/>
<accession>A0A517RJL9</accession>